<feature type="transmembrane region" description="Helical" evidence="1">
    <location>
        <begin position="12"/>
        <end position="28"/>
    </location>
</feature>
<keyword evidence="1" id="KW-0812">Transmembrane</keyword>
<organism evidence="2 3">
    <name type="scientific">Peribacillus deserti</name>
    <dbReference type="NCBI Taxonomy" id="673318"/>
    <lineage>
        <taxon>Bacteria</taxon>
        <taxon>Bacillati</taxon>
        <taxon>Bacillota</taxon>
        <taxon>Bacilli</taxon>
        <taxon>Bacillales</taxon>
        <taxon>Bacillaceae</taxon>
        <taxon>Peribacillus</taxon>
    </lineage>
</organism>
<dbReference type="EMBL" id="PGUY01000077">
    <property type="protein sequence ID" value="PLT27817.1"/>
    <property type="molecule type" value="Genomic_DNA"/>
</dbReference>
<keyword evidence="3" id="KW-1185">Reference proteome</keyword>
<evidence type="ECO:0000313" key="2">
    <source>
        <dbReference type="EMBL" id="PLT27817.1"/>
    </source>
</evidence>
<dbReference type="Proteomes" id="UP000234748">
    <property type="component" value="Unassembled WGS sequence"/>
</dbReference>
<comment type="caution">
    <text evidence="2">The sequence shown here is derived from an EMBL/GenBank/DDBJ whole genome shotgun (WGS) entry which is preliminary data.</text>
</comment>
<sequence>MIRFRPNKHTFPFFYSVLSIVFSFEVLLKDRRGFIRFKNGWGYWDSFSLYWVYPRVFDHIGEFFVPAAYRKPIHSENKIYWGIFFILILYGAVLFYWIYRWNH</sequence>
<reference evidence="2 3" key="1">
    <citation type="submission" date="2017-11" db="EMBL/GenBank/DDBJ databases">
        <title>Comparitive Functional Genomics of Dry Heat Resistant strains isolated from the Viking Spacecraft.</title>
        <authorList>
            <person name="Seuylemezian A."/>
            <person name="Cooper K."/>
            <person name="Vaishampayan P."/>
        </authorList>
    </citation>
    <scope>NUCLEOTIDE SEQUENCE [LARGE SCALE GENOMIC DNA]</scope>
    <source>
        <strain evidence="2 3">V1-29</strain>
    </source>
</reference>
<dbReference type="AlphaFoldDB" id="A0A2N5M0B5"/>
<protein>
    <submittedName>
        <fullName evidence="2">Uncharacterized protein</fullName>
    </submittedName>
</protein>
<name>A0A2N5M0B5_9BACI</name>
<feature type="transmembrane region" description="Helical" evidence="1">
    <location>
        <begin position="79"/>
        <end position="99"/>
    </location>
</feature>
<accession>A0A2N5M0B5</accession>
<evidence type="ECO:0000313" key="3">
    <source>
        <dbReference type="Proteomes" id="UP000234748"/>
    </source>
</evidence>
<evidence type="ECO:0000256" key="1">
    <source>
        <dbReference type="SAM" id="Phobius"/>
    </source>
</evidence>
<keyword evidence="1" id="KW-0472">Membrane</keyword>
<proteinExistence type="predicted"/>
<keyword evidence="1" id="KW-1133">Transmembrane helix</keyword>
<gene>
    <name evidence="2" type="ORF">CUU66_21915</name>
</gene>